<keyword evidence="1" id="KW-0732">Signal</keyword>
<reference evidence="2" key="1">
    <citation type="journal article" date="2018" name="Genome Biol.">
        <title>SKESA: strategic k-mer extension for scrupulous assemblies.</title>
        <authorList>
            <person name="Souvorov A."/>
            <person name="Agarwala R."/>
            <person name="Lipman D.J."/>
        </authorList>
    </citation>
    <scope>NUCLEOTIDE SEQUENCE</scope>
    <source>
        <strain evidence="2">CAVp300</strain>
    </source>
</reference>
<dbReference type="AlphaFoldDB" id="A0A9P3T9K7"/>
<evidence type="ECO:0000313" key="3">
    <source>
        <dbReference type="Proteomes" id="UP000867740"/>
    </source>
</evidence>
<sequence>MRIQVLLLTVALAACCTAQAKPKDVTVQDVKHLALKQCLVANYQARTPEGTKSAPSQDASFLVESYALDNAGVWKEFQKFVAKETENFNKLTMSLHPDHAQTANNVLAQCVSFYESDKLDKYVRGTVMK</sequence>
<feature type="signal peptide" evidence="1">
    <location>
        <begin position="1"/>
        <end position="20"/>
    </location>
</feature>
<evidence type="ECO:0000256" key="1">
    <source>
        <dbReference type="SAM" id="SignalP"/>
    </source>
</evidence>
<dbReference type="Proteomes" id="UP000867740">
    <property type="component" value="Unassembled WGS sequence"/>
</dbReference>
<dbReference type="PROSITE" id="PS51257">
    <property type="entry name" value="PROKAR_LIPOPROTEIN"/>
    <property type="match status" value="1"/>
</dbReference>
<dbReference type="RefSeq" id="WP_047372323.1">
    <property type="nucleotide sequence ID" value="NZ_CABMNU010000005.1"/>
</dbReference>
<dbReference type="EMBL" id="DACSUM010000019">
    <property type="protein sequence ID" value="HAT3582347.1"/>
    <property type="molecule type" value="Genomic_DNA"/>
</dbReference>
<feature type="chain" id="PRO_5040247095" description="Secreted protein" evidence="1">
    <location>
        <begin position="21"/>
        <end position="129"/>
    </location>
</feature>
<accession>A0A9P3T9K7</accession>
<proteinExistence type="predicted"/>
<dbReference type="InterPro" id="IPR038314">
    <property type="entry name" value="T6SS_sf"/>
</dbReference>
<evidence type="ECO:0000313" key="2">
    <source>
        <dbReference type="EMBL" id="HAT3582347.1"/>
    </source>
</evidence>
<name>A0A9P3T9K7_KLUIN</name>
<evidence type="ECO:0008006" key="4">
    <source>
        <dbReference type="Google" id="ProtNLM"/>
    </source>
</evidence>
<reference evidence="2" key="2">
    <citation type="submission" date="2020-10" db="EMBL/GenBank/DDBJ databases">
        <authorList>
            <consortium name="NCBI Pathogen Detection Project"/>
        </authorList>
    </citation>
    <scope>NUCLEOTIDE SEQUENCE</scope>
    <source>
        <strain evidence="2">CAVp300</strain>
    </source>
</reference>
<gene>
    <name evidence="2" type="ORF">I8531_002663</name>
</gene>
<protein>
    <recommendedName>
        <fullName evidence="4">Secreted protein</fullName>
    </recommendedName>
</protein>
<organism evidence="2 3">
    <name type="scientific">Kluyvera intermedia</name>
    <name type="common">Enterobacter intermedius</name>
    <dbReference type="NCBI Taxonomy" id="61648"/>
    <lineage>
        <taxon>Bacteria</taxon>
        <taxon>Pseudomonadati</taxon>
        <taxon>Pseudomonadota</taxon>
        <taxon>Gammaproteobacteria</taxon>
        <taxon>Enterobacterales</taxon>
        <taxon>Enterobacteriaceae</taxon>
        <taxon>Kluyvera</taxon>
    </lineage>
</organism>
<comment type="caution">
    <text evidence="2">The sequence shown here is derived from an EMBL/GenBank/DDBJ whole genome shotgun (WGS) entry which is preliminary data.</text>
</comment>
<dbReference type="Gene3D" id="1.20.120.1620">
    <property type="match status" value="1"/>
</dbReference>